<dbReference type="RefSeq" id="WP_160497300.1">
    <property type="nucleotide sequence ID" value="NZ_WUBI01000001.1"/>
</dbReference>
<evidence type="ECO:0008006" key="4">
    <source>
        <dbReference type="Google" id="ProtNLM"/>
    </source>
</evidence>
<dbReference type="AlphaFoldDB" id="A0A7X3IH40"/>
<keyword evidence="1" id="KW-0472">Membrane</keyword>
<name>A0A7X3IH40_9BACL</name>
<dbReference type="Proteomes" id="UP000460318">
    <property type="component" value="Unassembled WGS sequence"/>
</dbReference>
<feature type="transmembrane region" description="Helical" evidence="1">
    <location>
        <begin position="6"/>
        <end position="24"/>
    </location>
</feature>
<organism evidence="2 3">
    <name type="scientific">Paenibacillus dendrobii</name>
    <dbReference type="NCBI Taxonomy" id="2691084"/>
    <lineage>
        <taxon>Bacteria</taxon>
        <taxon>Bacillati</taxon>
        <taxon>Bacillota</taxon>
        <taxon>Bacilli</taxon>
        <taxon>Bacillales</taxon>
        <taxon>Paenibacillaceae</taxon>
        <taxon>Paenibacillus</taxon>
    </lineage>
</organism>
<keyword evidence="3" id="KW-1185">Reference proteome</keyword>
<gene>
    <name evidence="2" type="ORF">GRF59_09315</name>
</gene>
<keyword evidence="1" id="KW-0812">Transmembrane</keyword>
<proteinExistence type="predicted"/>
<evidence type="ECO:0000313" key="2">
    <source>
        <dbReference type="EMBL" id="MWV43833.1"/>
    </source>
</evidence>
<protein>
    <recommendedName>
        <fullName evidence="4">DUF948 domain-containing protein</fullName>
    </recommendedName>
</protein>
<evidence type="ECO:0000256" key="1">
    <source>
        <dbReference type="SAM" id="Phobius"/>
    </source>
</evidence>
<sequence>MAEWGAVLLACGFILFAAVAIILLHTLRRVLLRTEDVLGKAGLEISQLASESKELLVQASATLSLLQDRVEEVEPFCESLRLAGASLSNTLQRADSVTKQITDSAMERLERAHRENELRLAEAFRWLDAGLSVWHSFKRQSQPPADDHA</sequence>
<accession>A0A7X3IH40</accession>
<comment type="caution">
    <text evidence="2">The sequence shown here is derived from an EMBL/GenBank/DDBJ whole genome shotgun (WGS) entry which is preliminary data.</text>
</comment>
<reference evidence="2 3" key="1">
    <citation type="submission" date="2019-12" db="EMBL/GenBank/DDBJ databases">
        <title>Paenibacillus sp. nov., an endophytic bacterium isolated from the stem of Dendrobium.</title>
        <authorList>
            <person name="Zhao R."/>
        </authorList>
    </citation>
    <scope>NUCLEOTIDE SEQUENCE [LARGE SCALE GENOMIC DNA]</scope>
    <source>
        <strain evidence="2 3">HJL G12</strain>
    </source>
</reference>
<keyword evidence="1" id="KW-1133">Transmembrane helix</keyword>
<dbReference type="EMBL" id="WUBI01000001">
    <property type="protein sequence ID" value="MWV43833.1"/>
    <property type="molecule type" value="Genomic_DNA"/>
</dbReference>
<evidence type="ECO:0000313" key="3">
    <source>
        <dbReference type="Proteomes" id="UP000460318"/>
    </source>
</evidence>